<evidence type="ECO:0000256" key="7">
    <source>
        <dbReference type="ARBA" id="ARBA00023136"/>
    </source>
</evidence>
<evidence type="ECO:0000313" key="9">
    <source>
        <dbReference type="EMBL" id="UKJ88467.2"/>
    </source>
</evidence>
<protein>
    <recommendedName>
        <fullName evidence="11">UDP-galactose transporter</fullName>
    </recommendedName>
</protein>
<proteinExistence type="inferred from homology"/>
<evidence type="ECO:0000256" key="5">
    <source>
        <dbReference type="ARBA" id="ARBA00022824"/>
    </source>
</evidence>
<name>A0A976M4V5_THEOR</name>
<comment type="subcellular location">
    <subcellularLocation>
        <location evidence="1">Endoplasmic reticulum membrane</location>
        <topology evidence="1">Multi-pass membrane protein</topology>
    </subcellularLocation>
</comment>
<evidence type="ECO:0000256" key="2">
    <source>
        <dbReference type="ARBA" id="ARBA00010694"/>
    </source>
</evidence>
<dbReference type="GO" id="GO:0000139">
    <property type="term" value="C:Golgi membrane"/>
    <property type="evidence" value="ECO:0007669"/>
    <property type="project" value="TreeGrafter"/>
</dbReference>
<organism evidence="9 10">
    <name type="scientific">Theileria orientalis</name>
    <dbReference type="NCBI Taxonomy" id="68886"/>
    <lineage>
        <taxon>Eukaryota</taxon>
        <taxon>Sar</taxon>
        <taxon>Alveolata</taxon>
        <taxon>Apicomplexa</taxon>
        <taxon>Aconoidasida</taxon>
        <taxon>Piroplasmida</taxon>
        <taxon>Theileriidae</taxon>
        <taxon>Theileria</taxon>
    </lineage>
</organism>
<dbReference type="InterPro" id="IPR037185">
    <property type="entry name" value="EmrE-like"/>
</dbReference>
<reference evidence="9" key="1">
    <citation type="submission" date="2022-07" db="EMBL/GenBank/DDBJ databases">
        <title>Evaluation of T. orientalis genome assembly methods using nanopore sequencing and analysis of variation between genomes.</title>
        <authorList>
            <person name="Yam J."/>
            <person name="Micallef M.L."/>
            <person name="Liu M."/>
            <person name="Djordjevic S.P."/>
            <person name="Bogema D.R."/>
            <person name="Jenkins C."/>
        </authorList>
    </citation>
    <scope>NUCLEOTIDE SEQUENCE</scope>
    <source>
        <strain evidence="9">Fish Creek</strain>
    </source>
</reference>
<dbReference type="EMBL" id="CP056065">
    <property type="protein sequence ID" value="UKJ88467.2"/>
    <property type="molecule type" value="Genomic_DNA"/>
</dbReference>
<comment type="similarity">
    <text evidence="2">Belongs to the nucleotide-sugar transporter family. SLC35B subfamily.</text>
</comment>
<accession>A0A976M4V5</accession>
<feature type="transmembrane region" description="Helical" evidence="8">
    <location>
        <begin position="52"/>
        <end position="72"/>
    </location>
</feature>
<dbReference type="PANTHER" id="PTHR10778">
    <property type="entry name" value="SOLUTE CARRIER FAMILY 35 MEMBER B"/>
    <property type="match status" value="1"/>
</dbReference>
<evidence type="ECO:0000256" key="6">
    <source>
        <dbReference type="ARBA" id="ARBA00022989"/>
    </source>
</evidence>
<dbReference type="PANTHER" id="PTHR10778:SF10">
    <property type="entry name" value="SOLUTE CARRIER FAMILY 35 MEMBER B1"/>
    <property type="match status" value="1"/>
</dbReference>
<evidence type="ECO:0000256" key="8">
    <source>
        <dbReference type="SAM" id="Phobius"/>
    </source>
</evidence>
<keyword evidence="3" id="KW-0813">Transport</keyword>
<keyword evidence="5" id="KW-0256">Endoplasmic reticulum</keyword>
<dbReference type="GO" id="GO:0005460">
    <property type="term" value="F:UDP-glucose transmembrane transporter activity"/>
    <property type="evidence" value="ECO:0007669"/>
    <property type="project" value="TreeGrafter"/>
</dbReference>
<dbReference type="Proteomes" id="UP000244803">
    <property type="component" value="Chromosome 1"/>
</dbReference>
<dbReference type="GO" id="GO:0005789">
    <property type="term" value="C:endoplasmic reticulum membrane"/>
    <property type="evidence" value="ECO:0007669"/>
    <property type="project" value="UniProtKB-SubCell"/>
</dbReference>
<dbReference type="AlphaFoldDB" id="A0A976M4V5"/>
<keyword evidence="4 8" id="KW-0812">Transmembrane</keyword>
<evidence type="ECO:0000256" key="4">
    <source>
        <dbReference type="ARBA" id="ARBA00022692"/>
    </source>
</evidence>
<feature type="transmembrane region" description="Helical" evidence="8">
    <location>
        <begin position="198"/>
        <end position="219"/>
    </location>
</feature>
<dbReference type="InterPro" id="IPR013657">
    <property type="entry name" value="SCL35B1-4/HUT1"/>
</dbReference>
<feature type="transmembrane region" description="Helical" evidence="8">
    <location>
        <begin position="125"/>
        <end position="146"/>
    </location>
</feature>
<gene>
    <name evidence="9" type="ORF">MACJ_000911</name>
</gene>
<dbReference type="SUPFAM" id="SSF103481">
    <property type="entry name" value="Multidrug resistance efflux transporter EmrE"/>
    <property type="match status" value="1"/>
</dbReference>
<feature type="transmembrane region" description="Helical" evidence="8">
    <location>
        <begin position="166"/>
        <end position="186"/>
    </location>
</feature>
<evidence type="ECO:0000256" key="1">
    <source>
        <dbReference type="ARBA" id="ARBA00004477"/>
    </source>
</evidence>
<evidence type="ECO:0000313" key="10">
    <source>
        <dbReference type="Proteomes" id="UP000244803"/>
    </source>
</evidence>
<feature type="transmembrane region" description="Helical" evidence="8">
    <location>
        <begin position="231"/>
        <end position="256"/>
    </location>
</feature>
<sequence>MKEMGSGAKLQSYFKCLSIVTGIYTCFLSFGYFLEKLLKYKINEAEEFSFPIFIVVVTSASNLVMSLVLLFAQYCGDLRNRKSQPERQYRPVTRLGASMVKRVDLFGNLDRNHILRLCLSSSFSIMAQMTSTYALPYVGIPTQVIIKSSKMVPILIGGFVLFGKKYAWYDVTCVVSITLSIILFNFERFMNYKDNRTSVLGILLCFVSLLCDGFVGPIQDDVLSKVSLHPHFLMFISTIVSLPISLAACLSLEGLLPFMLVKNREIMKLVLSLALSGTLGQMFVFLSITSYGSLYTGIITTLRKVFSTLLSVYIFKHSLTRVQWAALVTTFSSIFLQQFFKNKAKTAKKSK</sequence>
<feature type="transmembrane region" description="Helical" evidence="8">
    <location>
        <begin position="322"/>
        <end position="340"/>
    </location>
</feature>
<evidence type="ECO:0008006" key="11">
    <source>
        <dbReference type="Google" id="ProtNLM"/>
    </source>
</evidence>
<feature type="transmembrane region" description="Helical" evidence="8">
    <location>
        <begin position="268"/>
        <end position="288"/>
    </location>
</feature>
<dbReference type="Pfam" id="PF08449">
    <property type="entry name" value="UAA"/>
    <property type="match status" value="1"/>
</dbReference>
<dbReference type="GO" id="GO:0005459">
    <property type="term" value="F:UDP-galactose transmembrane transporter activity"/>
    <property type="evidence" value="ECO:0007669"/>
    <property type="project" value="TreeGrafter"/>
</dbReference>
<dbReference type="OrthoDB" id="1601at2759"/>
<feature type="transmembrane region" description="Helical" evidence="8">
    <location>
        <begin position="12"/>
        <end position="32"/>
    </location>
</feature>
<keyword evidence="7 8" id="KW-0472">Membrane</keyword>
<keyword evidence="6 8" id="KW-1133">Transmembrane helix</keyword>
<evidence type="ECO:0000256" key="3">
    <source>
        <dbReference type="ARBA" id="ARBA00022448"/>
    </source>
</evidence>